<dbReference type="InterPro" id="IPR036864">
    <property type="entry name" value="Zn2-C6_fun-type_DNA-bd_sf"/>
</dbReference>
<dbReference type="CDD" id="cd12148">
    <property type="entry name" value="fungal_TF_MHR"/>
    <property type="match status" value="1"/>
</dbReference>
<keyword evidence="4" id="KW-0539">Nucleus</keyword>
<dbReference type="PROSITE" id="PS50048">
    <property type="entry name" value="ZN2_CY6_FUNGAL_2"/>
    <property type="match status" value="1"/>
</dbReference>
<sequence>MDQLSSQVSDLRSFLEPAAPPATGSPAALVSPRDGAAYSSSGGGPLRASASSTAQTRQTRELSAPGDNSAPQTPAKRRVTEDFDGDDADGAASSKLPKSKRNRYISIACNECKRRKIKCNGQVPCQRCGHLNLQCLYAPNCCSNNFKDSDEFRQVTDQVSHLQSQVDTLFSNIDSLRQEALRLAPIHERVLPPPSATVTPSPSTPSLPSLPKPLPAFRVPPSFSGPTSIAFTVDVAKSTLHNMGYTSTGDGNDDGNFQPEQTPRTSPTFQPPPQSPAQTSPHPLWEYGRDEVIRLCRLYEEEVGVMYPVISIRNVIDHAINLTSSMESVRRNGQIPPHGPDFDVSDPRTLLLIIIMCCALAVEEHGNSAKADRLYDVIQPIIDRQLMAEPAEVARLPFLALVGGYRFLSNDEVLAWRVMGHVARHCLELGLHRREGLERISNLEDRRNALHTFWSAYVLDRRWSFSTGLPFVLHDDKIDPKLPYPERHPFLEAMISYSRLAAKIWMLVDYFEPAVIRELKPGDFEDLDRQIHEWYDSIPNEVKTDPSDKNWIPILPPTADSIHRLRIWTRLRLNQIRIWLYTPVLHSAISIVENIALAERAVDLAKETIRCLAQLNNTTNLYRRIQIFYHQFLTSSIAVLFLASTHAPLRFSANCRDEFYIALELVKDMSGRSWVSQRLWQTIRSLKEYAPRLGLEDNVRSGELISPHLNSAHIHSAGHSSASASASQSPAPGLTAPFTREAGQAGNGGPRYPSTPSASQAHQKADEDQSNGLRLRTEMSRIFEYMGTKVGPDIPHMSESMHDHTMSTSLPGPNDGAYGNMHNNYMADESVYQHLKNIF</sequence>
<proteinExistence type="predicted"/>
<dbReference type="RefSeq" id="XP_060293225.1">
    <property type="nucleotide sequence ID" value="XM_060434946.1"/>
</dbReference>
<dbReference type="Pfam" id="PF00172">
    <property type="entry name" value="Zn_clus"/>
    <property type="match status" value="1"/>
</dbReference>
<dbReference type="EMBL" id="JAUIRO010000006">
    <property type="protein sequence ID" value="KAK0709921.1"/>
    <property type="molecule type" value="Genomic_DNA"/>
</dbReference>
<feature type="compositionally biased region" description="Low complexity" evidence="5">
    <location>
        <begin position="715"/>
        <end position="731"/>
    </location>
</feature>
<protein>
    <recommendedName>
        <fullName evidence="6">Zn(2)-C6 fungal-type domain-containing protein</fullName>
    </recommendedName>
</protein>
<evidence type="ECO:0000256" key="4">
    <source>
        <dbReference type="ARBA" id="ARBA00023242"/>
    </source>
</evidence>
<gene>
    <name evidence="7" type="ORF">B0T26DRAFT_428697</name>
</gene>
<comment type="caution">
    <text evidence="7">The sequence shown here is derived from an EMBL/GenBank/DDBJ whole genome shotgun (WGS) entry which is preliminary data.</text>
</comment>
<dbReference type="CDD" id="cd00067">
    <property type="entry name" value="GAL4"/>
    <property type="match status" value="1"/>
</dbReference>
<evidence type="ECO:0000256" key="5">
    <source>
        <dbReference type="SAM" id="MobiDB-lite"/>
    </source>
</evidence>
<evidence type="ECO:0000256" key="1">
    <source>
        <dbReference type="ARBA" id="ARBA00022723"/>
    </source>
</evidence>
<dbReference type="Pfam" id="PF04082">
    <property type="entry name" value="Fungal_trans"/>
    <property type="match status" value="1"/>
</dbReference>
<keyword evidence="2" id="KW-0805">Transcription regulation</keyword>
<keyword evidence="3" id="KW-0804">Transcription</keyword>
<dbReference type="GO" id="GO:0000978">
    <property type="term" value="F:RNA polymerase II cis-regulatory region sequence-specific DNA binding"/>
    <property type="evidence" value="ECO:0007669"/>
    <property type="project" value="TreeGrafter"/>
</dbReference>
<dbReference type="GO" id="GO:0006351">
    <property type="term" value="P:DNA-templated transcription"/>
    <property type="evidence" value="ECO:0007669"/>
    <property type="project" value="InterPro"/>
</dbReference>
<accession>A0AA40A687</accession>
<dbReference type="GO" id="GO:0000981">
    <property type="term" value="F:DNA-binding transcription factor activity, RNA polymerase II-specific"/>
    <property type="evidence" value="ECO:0007669"/>
    <property type="project" value="InterPro"/>
</dbReference>
<feature type="region of interest" description="Disordered" evidence="5">
    <location>
        <begin position="192"/>
        <end position="213"/>
    </location>
</feature>
<evidence type="ECO:0000256" key="2">
    <source>
        <dbReference type="ARBA" id="ARBA00023015"/>
    </source>
</evidence>
<dbReference type="GO" id="GO:0008270">
    <property type="term" value="F:zinc ion binding"/>
    <property type="evidence" value="ECO:0007669"/>
    <property type="project" value="InterPro"/>
</dbReference>
<keyword evidence="1" id="KW-0479">Metal-binding</keyword>
<dbReference type="InterPro" id="IPR007219">
    <property type="entry name" value="XnlR_reg_dom"/>
</dbReference>
<evidence type="ECO:0000313" key="8">
    <source>
        <dbReference type="Proteomes" id="UP001172101"/>
    </source>
</evidence>
<feature type="domain" description="Zn(2)-C6 fungal-type" evidence="6">
    <location>
        <begin position="108"/>
        <end position="137"/>
    </location>
</feature>
<dbReference type="PANTHER" id="PTHR47424:SF5">
    <property type="entry name" value="ZN(II)2CYS6 TRANSCRIPTION FACTOR (EUROFUNG)"/>
    <property type="match status" value="1"/>
</dbReference>
<dbReference type="AlphaFoldDB" id="A0AA40A687"/>
<dbReference type="Proteomes" id="UP001172101">
    <property type="component" value="Unassembled WGS sequence"/>
</dbReference>
<dbReference type="GeneID" id="85318216"/>
<evidence type="ECO:0000256" key="3">
    <source>
        <dbReference type="ARBA" id="ARBA00023163"/>
    </source>
</evidence>
<name>A0AA40A687_9PEZI</name>
<dbReference type="InterPro" id="IPR051127">
    <property type="entry name" value="Fungal_SecMet_Regulators"/>
</dbReference>
<dbReference type="SUPFAM" id="SSF57701">
    <property type="entry name" value="Zn2/Cys6 DNA-binding domain"/>
    <property type="match status" value="1"/>
</dbReference>
<feature type="compositionally biased region" description="Pro residues" evidence="5">
    <location>
        <begin position="202"/>
        <end position="213"/>
    </location>
</feature>
<dbReference type="SMART" id="SM00066">
    <property type="entry name" value="GAL4"/>
    <property type="match status" value="1"/>
</dbReference>
<dbReference type="InterPro" id="IPR001138">
    <property type="entry name" value="Zn2Cys6_DnaBD"/>
</dbReference>
<feature type="region of interest" description="Disordered" evidence="5">
    <location>
        <begin position="1"/>
        <end position="97"/>
    </location>
</feature>
<evidence type="ECO:0000313" key="7">
    <source>
        <dbReference type="EMBL" id="KAK0709921.1"/>
    </source>
</evidence>
<dbReference type="GO" id="GO:0000435">
    <property type="term" value="P:positive regulation of transcription from RNA polymerase II promoter by galactose"/>
    <property type="evidence" value="ECO:0007669"/>
    <property type="project" value="TreeGrafter"/>
</dbReference>
<feature type="region of interest" description="Disordered" evidence="5">
    <location>
        <begin position="715"/>
        <end position="774"/>
    </location>
</feature>
<feature type="region of interest" description="Disordered" evidence="5">
    <location>
        <begin position="244"/>
        <end position="284"/>
    </location>
</feature>
<dbReference type="SMART" id="SM00906">
    <property type="entry name" value="Fungal_trans"/>
    <property type="match status" value="1"/>
</dbReference>
<organism evidence="7 8">
    <name type="scientific">Lasiosphaeria miniovina</name>
    <dbReference type="NCBI Taxonomy" id="1954250"/>
    <lineage>
        <taxon>Eukaryota</taxon>
        <taxon>Fungi</taxon>
        <taxon>Dikarya</taxon>
        <taxon>Ascomycota</taxon>
        <taxon>Pezizomycotina</taxon>
        <taxon>Sordariomycetes</taxon>
        <taxon>Sordariomycetidae</taxon>
        <taxon>Sordariales</taxon>
        <taxon>Lasiosphaeriaceae</taxon>
        <taxon>Lasiosphaeria</taxon>
    </lineage>
</organism>
<dbReference type="GO" id="GO:0005634">
    <property type="term" value="C:nucleus"/>
    <property type="evidence" value="ECO:0007669"/>
    <property type="project" value="TreeGrafter"/>
</dbReference>
<evidence type="ECO:0000259" key="6">
    <source>
        <dbReference type="PROSITE" id="PS50048"/>
    </source>
</evidence>
<keyword evidence="8" id="KW-1185">Reference proteome</keyword>
<reference evidence="7" key="1">
    <citation type="submission" date="2023-06" db="EMBL/GenBank/DDBJ databases">
        <title>Genome-scale phylogeny and comparative genomics of the fungal order Sordariales.</title>
        <authorList>
            <consortium name="Lawrence Berkeley National Laboratory"/>
            <person name="Hensen N."/>
            <person name="Bonometti L."/>
            <person name="Westerberg I."/>
            <person name="Brannstrom I.O."/>
            <person name="Guillou S."/>
            <person name="Cros-Aarteil S."/>
            <person name="Calhoun S."/>
            <person name="Haridas S."/>
            <person name="Kuo A."/>
            <person name="Mondo S."/>
            <person name="Pangilinan J."/>
            <person name="Riley R."/>
            <person name="LaButti K."/>
            <person name="Andreopoulos B."/>
            <person name="Lipzen A."/>
            <person name="Chen C."/>
            <person name="Yanf M."/>
            <person name="Daum C."/>
            <person name="Ng V."/>
            <person name="Clum A."/>
            <person name="Steindorff A."/>
            <person name="Ohm R."/>
            <person name="Martin F."/>
            <person name="Silar P."/>
            <person name="Natvig D."/>
            <person name="Lalanne C."/>
            <person name="Gautier V."/>
            <person name="Ament-velasquez S.L."/>
            <person name="Kruys A."/>
            <person name="Hutchinson M.I."/>
            <person name="Powell A.J."/>
            <person name="Barry K."/>
            <person name="Miller A.N."/>
            <person name="Grigoriev I.V."/>
            <person name="Debuchy R."/>
            <person name="Gladieux P."/>
            <person name="Thoren M.H."/>
            <person name="Johannesson H."/>
        </authorList>
    </citation>
    <scope>NUCLEOTIDE SEQUENCE</scope>
    <source>
        <strain evidence="7">SMH2392-1A</strain>
    </source>
</reference>
<feature type="compositionally biased region" description="Polar residues" evidence="5">
    <location>
        <begin position="1"/>
        <end position="10"/>
    </location>
</feature>
<dbReference type="PROSITE" id="PS00463">
    <property type="entry name" value="ZN2_CY6_FUNGAL_1"/>
    <property type="match status" value="1"/>
</dbReference>
<dbReference type="Gene3D" id="4.10.240.10">
    <property type="entry name" value="Zn(2)-C6 fungal-type DNA-binding domain"/>
    <property type="match status" value="1"/>
</dbReference>
<dbReference type="PANTHER" id="PTHR47424">
    <property type="entry name" value="REGULATORY PROTEIN GAL4"/>
    <property type="match status" value="1"/>
</dbReference>